<keyword evidence="1 2" id="KW-0732">Signal</keyword>
<organism evidence="3 4">
    <name type="scientific">Neptunomonas marina</name>
    <dbReference type="NCBI Taxonomy" id="1815562"/>
    <lineage>
        <taxon>Bacteria</taxon>
        <taxon>Pseudomonadati</taxon>
        <taxon>Pseudomonadota</taxon>
        <taxon>Gammaproteobacteria</taxon>
        <taxon>Oceanospirillales</taxon>
        <taxon>Oceanospirillaceae</taxon>
        <taxon>Neptunomonas</taxon>
    </lineage>
</organism>
<dbReference type="InterPro" id="IPR019546">
    <property type="entry name" value="TAT_signal_bac_arc"/>
</dbReference>
<sequence length="370" mass="40725">MMEINRRAFLGLLTAAGAVAAMPALANQSRAIPGVYASASRGEDGRYYLNVVAQDALRVTHLLPERAHQVLFHPKQPWVIAVARRPGTFIDIVDYDSGLLVKQIVLAKGHYLYGHVQVTADGRYLLTTEKHPDQQEGQVVVRDLRANFDVVQRYSTGGIGPHELKLTADQSEVVIANGGILTEGREKLNLETMQPSLAYLNLASGKIVEQVALDERYHQSSIRHFDLSANGDVLIAMQYQGHPADDVPLVAHHRRGQPLTALDIPTPVRTQLKQYCGSACFDSTGRFGAVSAPRGNRVMFWDMTSGQYLSDVKTKDGCGLAPTDVASEFIVSTGRGRFYRVNAATAERQRLSLPGEAIWQWDNHMVRLAG</sequence>
<feature type="signal peptide" evidence="2">
    <location>
        <begin position="1"/>
        <end position="26"/>
    </location>
</feature>
<evidence type="ECO:0000313" key="4">
    <source>
        <dbReference type="Proteomes" id="UP000282818"/>
    </source>
</evidence>
<dbReference type="NCBIfam" id="TIGR01409">
    <property type="entry name" value="TAT_signal_seq"/>
    <property type="match status" value="1"/>
</dbReference>
<evidence type="ECO:0000256" key="2">
    <source>
        <dbReference type="SAM" id="SignalP"/>
    </source>
</evidence>
<proteinExistence type="predicted"/>
<dbReference type="InterPro" id="IPR008311">
    <property type="entry name" value="UCP028101"/>
</dbReference>
<dbReference type="AlphaFoldDB" id="A0A437QAJ6"/>
<dbReference type="InterPro" id="IPR006311">
    <property type="entry name" value="TAT_signal"/>
</dbReference>
<name>A0A437QAJ6_9GAMM</name>
<dbReference type="EMBL" id="SACQ01000002">
    <property type="protein sequence ID" value="RVU31582.1"/>
    <property type="molecule type" value="Genomic_DNA"/>
</dbReference>
<gene>
    <name evidence="3" type="ORF">EOE65_06290</name>
</gene>
<comment type="caution">
    <text evidence="3">The sequence shown here is derived from an EMBL/GenBank/DDBJ whole genome shotgun (WGS) entry which is preliminary data.</text>
</comment>
<dbReference type="SUPFAM" id="SSF50969">
    <property type="entry name" value="YVTN repeat-like/Quinoprotein amine dehydrogenase"/>
    <property type="match status" value="1"/>
</dbReference>
<dbReference type="PROSITE" id="PS51318">
    <property type="entry name" value="TAT"/>
    <property type="match status" value="1"/>
</dbReference>
<reference evidence="3 4" key="1">
    <citation type="submission" date="2019-01" db="EMBL/GenBank/DDBJ databases">
        <authorList>
            <person name="Chen W.-M."/>
        </authorList>
    </citation>
    <scope>NUCLEOTIDE SEQUENCE [LARGE SCALE GENOMIC DNA]</scope>
    <source>
        <strain evidence="3 4">HPM-16</strain>
    </source>
</reference>
<dbReference type="Pfam" id="PF07433">
    <property type="entry name" value="DUF1513"/>
    <property type="match status" value="1"/>
</dbReference>
<dbReference type="PIRSF" id="PIRSF028101">
    <property type="entry name" value="UCP028101"/>
    <property type="match status" value="1"/>
</dbReference>
<evidence type="ECO:0000256" key="1">
    <source>
        <dbReference type="ARBA" id="ARBA00022729"/>
    </source>
</evidence>
<protein>
    <submittedName>
        <fullName evidence="3">DUF1513 domain-containing protein</fullName>
    </submittedName>
</protein>
<dbReference type="Gene3D" id="2.130.10.10">
    <property type="entry name" value="YVTN repeat-like/Quinoprotein amine dehydrogenase"/>
    <property type="match status" value="1"/>
</dbReference>
<dbReference type="InterPro" id="IPR011044">
    <property type="entry name" value="Quino_amine_DH_bsu"/>
</dbReference>
<dbReference type="Proteomes" id="UP000282818">
    <property type="component" value="Unassembled WGS sequence"/>
</dbReference>
<feature type="chain" id="PRO_5019054527" evidence="2">
    <location>
        <begin position="27"/>
        <end position="370"/>
    </location>
</feature>
<evidence type="ECO:0000313" key="3">
    <source>
        <dbReference type="EMBL" id="RVU31582.1"/>
    </source>
</evidence>
<accession>A0A437QAJ6</accession>
<keyword evidence="4" id="KW-1185">Reference proteome</keyword>
<dbReference type="InterPro" id="IPR015943">
    <property type="entry name" value="WD40/YVTN_repeat-like_dom_sf"/>
</dbReference>